<organism evidence="2 3">
    <name type="scientific">Phaeosphaeria nodorum (strain SN15 / ATCC MYA-4574 / FGSC 10173)</name>
    <name type="common">Glume blotch fungus</name>
    <name type="synonym">Parastagonospora nodorum</name>
    <dbReference type="NCBI Taxonomy" id="321614"/>
    <lineage>
        <taxon>Eukaryota</taxon>
        <taxon>Fungi</taxon>
        <taxon>Dikarya</taxon>
        <taxon>Ascomycota</taxon>
        <taxon>Pezizomycotina</taxon>
        <taxon>Dothideomycetes</taxon>
        <taxon>Pleosporomycetidae</taxon>
        <taxon>Pleosporales</taxon>
        <taxon>Pleosporineae</taxon>
        <taxon>Phaeosphaeriaceae</taxon>
        <taxon>Parastagonospora</taxon>
    </lineage>
</organism>
<protein>
    <submittedName>
        <fullName evidence="2">Uncharacterized protein</fullName>
    </submittedName>
</protein>
<gene>
    <name evidence="2" type="ORF">JI435_305940</name>
</gene>
<keyword evidence="1" id="KW-1133">Transmembrane helix</keyword>
<reference evidence="3" key="1">
    <citation type="journal article" date="2021" name="BMC Genomics">
        <title>Chromosome-level genome assembly and manually-curated proteome of model necrotroph Parastagonospora nodorum Sn15 reveals a genome-wide trove of candidate effector homologs, and redundancy of virulence-related functions within an accessory chromosome.</title>
        <authorList>
            <person name="Bertazzoni S."/>
            <person name="Jones D.A.B."/>
            <person name="Phan H.T."/>
            <person name="Tan K.-C."/>
            <person name="Hane J.K."/>
        </authorList>
    </citation>
    <scope>NUCLEOTIDE SEQUENCE [LARGE SCALE GENOMIC DNA]</scope>
    <source>
        <strain evidence="3">SN15 / ATCC MYA-4574 / FGSC 10173)</strain>
    </source>
</reference>
<dbReference type="PANTHER" id="PTHR35043">
    <property type="entry name" value="TRANSCRIPTION FACTOR DOMAIN-CONTAINING PROTEIN"/>
    <property type="match status" value="1"/>
</dbReference>
<accession>A0A7U2HXQ4</accession>
<proteinExistence type="predicted"/>
<dbReference type="OrthoDB" id="3061561at2759"/>
<keyword evidence="1" id="KW-0472">Membrane</keyword>
<dbReference type="Proteomes" id="UP000663193">
    <property type="component" value="Chromosome 2"/>
</dbReference>
<dbReference type="VEuPathDB" id="FungiDB:JI435_305940"/>
<name>A0A7U2HXQ4_PHANO</name>
<feature type="transmembrane region" description="Helical" evidence="1">
    <location>
        <begin position="72"/>
        <end position="91"/>
    </location>
</feature>
<evidence type="ECO:0000313" key="2">
    <source>
        <dbReference type="EMBL" id="QRC92536.1"/>
    </source>
</evidence>
<sequence>MPENRLKYLTANNNLPKYCRNEIIRHTDLQIEETEDKSKASWFLKAIATLQITSSLMQLAGRVASHLTVTPIELIALGYVVSALGVYYFWWHKHLISTFPLRYDLGEQSDLHLRNQPDTAIAPRHPLCHSELEPSSSKRILACCQTSTTFDGPGSEDGAPFKASLTGLEKLFCGSHATKPSFFP</sequence>
<keyword evidence="3" id="KW-1185">Reference proteome</keyword>
<keyword evidence="1" id="KW-0812">Transmembrane</keyword>
<evidence type="ECO:0000313" key="3">
    <source>
        <dbReference type="Proteomes" id="UP000663193"/>
    </source>
</evidence>
<dbReference type="AlphaFoldDB" id="A0A7U2HXQ4"/>
<dbReference type="EMBL" id="CP069024">
    <property type="protein sequence ID" value="QRC92536.1"/>
    <property type="molecule type" value="Genomic_DNA"/>
</dbReference>
<dbReference type="PANTHER" id="PTHR35043:SF8">
    <property type="entry name" value="DUF4220 DOMAIN-CONTAINING PROTEIN"/>
    <property type="match status" value="1"/>
</dbReference>
<evidence type="ECO:0000256" key="1">
    <source>
        <dbReference type="SAM" id="Phobius"/>
    </source>
</evidence>